<dbReference type="GO" id="GO:0005829">
    <property type="term" value="C:cytosol"/>
    <property type="evidence" value="ECO:0007669"/>
    <property type="project" value="TreeGrafter"/>
</dbReference>
<dbReference type="RefSeq" id="WP_007569757.1">
    <property type="nucleotide sequence ID" value="NZ_AGUD01000004.1"/>
</dbReference>
<organism evidence="4 5">
    <name type="scientific">Patulibacter medicamentivorans</name>
    <dbReference type="NCBI Taxonomy" id="1097667"/>
    <lineage>
        <taxon>Bacteria</taxon>
        <taxon>Bacillati</taxon>
        <taxon>Actinomycetota</taxon>
        <taxon>Thermoleophilia</taxon>
        <taxon>Solirubrobacterales</taxon>
        <taxon>Patulibacteraceae</taxon>
        <taxon>Patulibacter</taxon>
    </lineage>
</organism>
<evidence type="ECO:0000259" key="1">
    <source>
        <dbReference type="Pfam" id="PF01968"/>
    </source>
</evidence>
<dbReference type="OrthoDB" id="9768323at2"/>
<dbReference type="InterPro" id="IPR002821">
    <property type="entry name" value="Hydantoinase_A"/>
</dbReference>
<dbReference type="PANTHER" id="PTHR11365">
    <property type="entry name" value="5-OXOPROLINASE RELATED"/>
    <property type="match status" value="1"/>
</dbReference>
<dbReference type="PATRIC" id="fig|1097667.3.peg.119"/>
<dbReference type="Pfam" id="PF05378">
    <property type="entry name" value="Hydant_A_N"/>
    <property type="match status" value="1"/>
</dbReference>
<dbReference type="GO" id="GO:0006749">
    <property type="term" value="P:glutathione metabolic process"/>
    <property type="evidence" value="ECO:0007669"/>
    <property type="project" value="TreeGrafter"/>
</dbReference>
<dbReference type="InterPro" id="IPR008040">
    <property type="entry name" value="Hydant_A_N"/>
</dbReference>
<dbReference type="PANTHER" id="PTHR11365:SF23">
    <property type="entry name" value="HYPOTHETICAL 5-OXOPROLINASE (EUROFUNG)-RELATED"/>
    <property type="match status" value="1"/>
</dbReference>
<evidence type="ECO:0000313" key="5">
    <source>
        <dbReference type="Proteomes" id="UP000005143"/>
    </source>
</evidence>
<dbReference type="Proteomes" id="UP000005143">
    <property type="component" value="Unassembled WGS sequence"/>
</dbReference>
<keyword evidence="5" id="KW-1185">Reference proteome</keyword>
<dbReference type="GO" id="GO:0047423">
    <property type="term" value="F:N-methylhydantoinase (ATP-hydrolyzing) activity"/>
    <property type="evidence" value="ECO:0007669"/>
    <property type="project" value="UniProtKB-EC"/>
</dbReference>
<dbReference type="EMBL" id="AGUD01000004">
    <property type="protein sequence ID" value="EHN12973.1"/>
    <property type="molecule type" value="Genomic_DNA"/>
</dbReference>
<dbReference type="EC" id="3.5.2.14" evidence="4"/>
<proteinExistence type="predicted"/>
<dbReference type="InterPro" id="IPR049517">
    <property type="entry name" value="ACX-like_C"/>
</dbReference>
<reference evidence="4 5" key="1">
    <citation type="journal article" date="2013" name="Biodegradation">
        <title>Quantitative proteomic analysis of ibuprofen-degrading Patulibacter sp. strain I11.</title>
        <authorList>
            <person name="Almeida B."/>
            <person name="Kjeldal H."/>
            <person name="Lolas I."/>
            <person name="Knudsen A.D."/>
            <person name="Carvalho G."/>
            <person name="Nielsen K.L."/>
            <person name="Barreto Crespo M.T."/>
            <person name="Stensballe A."/>
            <person name="Nielsen J.L."/>
        </authorList>
    </citation>
    <scope>NUCLEOTIDE SEQUENCE [LARGE SCALE GENOMIC DNA]</scope>
    <source>
        <strain evidence="4 5">I11</strain>
    </source>
</reference>
<evidence type="ECO:0000259" key="3">
    <source>
        <dbReference type="Pfam" id="PF19278"/>
    </source>
</evidence>
<keyword evidence="4" id="KW-0378">Hydrolase</keyword>
<feature type="domain" description="Hydantoinase A/oxoprolinase" evidence="1">
    <location>
        <begin position="221"/>
        <end position="505"/>
    </location>
</feature>
<feature type="domain" description="Acetophenone carboxylase-like C-terminal" evidence="3">
    <location>
        <begin position="522"/>
        <end position="699"/>
    </location>
</feature>
<sequence length="703" mass="74988">MSTVAPETSRDQGLTTLIGVDVGGTHTDIAVSTPTGLVRGKALTSHDEYSRGILEAIAVAGERLDLSLAETLGQTEQIVLSTTVVTNALTELRGAKVGVLITQGFKDTFRLAGGARQPVMDDQAHRNPPDLVPRSCIVEIPERVLSDGTAAVALDEDAVRMAVRQLRDEGVDAIAVCFLWSFKVPGHEQRAREIIEDEWPEVFTSLSSEVYPVIREHERFFSAVFNCFCQPAASILLDTLRDRLDSEGFAGELTMFSGAGGVIPVETARRLPVLLLASGPAGGVAGAIHLAERMGHENIIVTDMGGTSYDLSLVEDRRAAITPRISVAGLDTGISIVDVLSVGAGGGSIVWIDERGVPQVGPHSAGSMPGPACYGRGGERPTVTDAAVVAGLIDPAGYLNGRMSLDREAAVRVVGAFGAKLGWTPNQAANAILDLTVTNMANATRSVSVERGYDPREFAMFAYGGTLPLFAPRICDALDITRVVLPANSSVFCAFGLLTADFVRRYSTSVDVTLGADVDPTAINEIRRGLVEQARTELAQVGLDPDRAELEWEAGVRFAGQVWEITVPLADEDLTTASMTAMAAGFPATYERSYGEGTAWEGSEVLLANLTLRTRVPRRNPTLATPPPGDPDVEAALKGRRRALLPGADEQTEIPVYDGNRFAEGLTVSGPAIVDEHDTTLFIPPSWSCTRDHMSNYNLKKEG</sequence>
<evidence type="ECO:0000259" key="2">
    <source>
        <dbReference type="Pfam" id="PF05378"/>
    </source>
</evidence>
<dbReference type="Pfam" id="PF19278">
    <property type="entry name" value="Hydant_A_C"/>
    <property type="match status" value="1"/>
</dbReference>
<accession>H0E014</accession>
<dbReference type="InterPro" id="IPR045079">
    <property type="entry name" value="Oxoprolinase-like"/>
</dbReference>
<dbReference type="AlphaFoldDB" id="H0E014"/>
<gene>
    <name evidence="4" type="ORF">PAI11_01190</name>
</gene>
<comment type="caution">
    <text evidence="4">The sequence shown here is derived from an EMBL/GenBank/DDBJ whole genome shotgun (WGS) entry which is preliminary data.</text>
</comment>
<evidence type="ECO:0000313" key="4">
    <source>
        <dbReference type="EMBL" id="EHN12973.1"/>
    </source>
</evidence>
<name>H0E014_9ACTN</name>
<feature type="domain" description="Hydantoinase/oxoprolinase N-terminal" evidence="2">
    <location>
        <begin position="18"/>
        <end position="198"/>
    </location>
</feature>
<protein>
    <submittedName>
        <fullName evidence="4">N-methylhydantoinase A</fullName>
        <ecNumber evidence="4">3.5.2.14</ecNumber>
    </submittedName>
</protein>
<dbReference type="Pfam" id="PF01968">
    <property type="entry name" value="Hydantoinase_A"/>
    <property type="match status" value="1"/>
</dbReference>
<dbReference type="GO" id="GO:0017168">
    <property type="term" value="F:5-oxoprolinase (ATP-hydrolyzing) activity"/>
    <property type="evidence" value="ECO:0007669"/>
    <property type="project" value="TreeGrafter"/>
</dbReference>